<organism evidence="2 3">
    <name type="scientific">Candidatus Giovannonibacteria bacterium GW2011_GWA2_53_7</name>
    <dbReference type="NCBI Taxonomy" id="1618650"/>
    <lineage>
        <taxon>Bacteria</taxon>
        <taxon>Candidatus Giovannoniibacteriota</taxon>
    </lineage>
</organism>
<dbReference type="EMBL" id="LCRM01000002">
    <property type="protein sequence ID" value="KKW37151.1"/>
    <property type="molecule type" value="Genomic_DNA"/>
</dbReference>
<evidence type="ECO:0000313" key="2">
    <source>
        <dbReference type="EMBL" id="KKW37151.1"/>
    </source>
</evidence>
<evidence type="ECO:0000313" key="3">
    <source>
        <dbReference type="Proteomes" id="UP000034290"/>
    </source>
</evidence>
<gene>
    <name evidence="2" type="ORF">UY81_C0002G0009</name>
</gene>
<evidence type="ECO:0000256" key="1">
    <source>
        <dbReference type="SAM" id="Phobius"/>
    </source>
</evidence>
<dbReference type="AlphaFoldDB" id="A0A0G1Y1R8"/>
<feature type="transmembrane region" description="Helical" evidence="1">
    <location>
        <begin position="12"/>
        <end position="31"/>
    </location>
</feature>
<proteinExistence type="predicted"/>
<keyword evidence="1" id="KW-1133">Transmembrane helix</keyword>
<name>A0A0G1Y1R8_9BACT</name>
<keyword evidence="1" id="KW-0472">Membrane</keyword>
<sequence length="113" mass="12608">MKEDIEKMAGRWHMGIIGAVIVLLIVLAFMLGNRSHTIDPAVRAVANGVPACNDLRRIVGGEPARISRLWNEEQERSWLLGIWSSVHFSNKLHGTRKLLLLPGRREGRGECAS</sequence>
<comment type="caution">
    <text evidence="2">The sequence shown here is derived from an EMBL/GenBank/DDBJ whole genome shotgun (WGS) entry which is preliminary data.</text>
</comment>
<keyword evidence="1" id="KW-0812">Transmembrane</keyword>
<accession>A0A0G1Y1R8</accession>
<dbReference type="Proteomes" id="UP000034290">
    <property type="component" value="Unassembled WGS sequence"/>
</dbReference>
<reference evidence="2 3" key="1">
    <citation type="journal article" date="2015" name="Nature">
        <title>rRNA introns, odd ribosomes, and small enigmatic genomes across a large radiation of phyla.</title>
        <authorList>
            <person name="Brown C.T."/>
            <person name="Hug L.A."/>
            <person name="Thomas B.C."/>
            <person name="Sharon I."/>
            <person name="Castelle C.J."/>
            <person name="Singh A."/>
            <person name="Wilkins M.J."/>
            <person name="Williams K.H."/>
            <person name="Banfield J.F."/>
        </authorList>
    </citation>
    <scope>NUCLEOTIDE SEQUENCE [LARGE SCALE GENOMIC DNA]</scope>
</reference>
<protein>
    <submittedName>
        <fullName evidence="2">Uncharacterized protein</fullName>
    </submittedName>
</protein>